<name>A0A3F3PHL6_9EURO</name>
<organism evidence="2 3">
    <name type="scientific">Aspergillus welwitschiae</name>
    <dbReference type="NCBI Taxonomy" id="1341132"/>
    <lineage>
        <taxon>Eukaryota</taxon>
        <taxon>Fungi</taxon>
        <taxon>Dikarya</taxon>
        <taxon>Ascomycota</taxon>
        <taxon>Pezizomycotina</taxon>
        <taxon>Eurotiomycetes</taxon>
        <taxon>Eurotiomycetidae</taxon>
        <taxon>Eurotiales</taxon>
        <taxon>Aspergillaceae</taxon>
        <taxon>Aspergillus</taxon>
        <taxon>Aspergillus subgen. Circumdati</taxon>
    </lineage>
</organism>
<proteinExistence type="predicted"/>
<accession>A0A3F3PHL6</accession>
<dbReference type="GeneID" id="38136841"/>
<dbReference type="Proteomes" id="UP000253729">
    <property type="component" value="Unassembled WGS sequence"/>
</dbReference>
<feature type="compositionally biased region" description="Basic and acidic residues" evidence="1">
    <location>
        <begin position="49"/>
        <end position="59"/>
    </location>
</feature>
<dbReference type="EMBL" id="KZ852147">
    <property type="protein sequence ID" value="RDH26441.1"/>
    <property type="molecule type" value="Genomic_DNA"/>
</dbReference>
<dbReference type="RefSeq" id="XP_026619463.1">
    <property type="nucleotide sequence ID" value="XM_026768485.1"/>
</dbReference>
<protein>
    <submittedName>
        <fullName evidence="2">Uncharacterized protein</fullName>
    </submittedName>
</protein>
<evidence type="ECO:0000256" key="1">
    <source>
        <dbReference type="SAM" id="MobiDB-lite"/>
    </source>
</evidence>
<sequence length="59" mass="6638">MVTWPSNEDVARQRQTGDSMGSNPGDSTSRGRVRHRLDTSSRLCLADMMETHFTEPLES</sequence>
<evidence type="ECO:0000313" key="3">
    <source>
        <dbReference type="Proteomes" id="UP000253729"/>
    </source>
</evidence>
<reference evidence="2 3" key="1">
    <citation type="submission" date="2018-07" db="EMBL/GenBank/DDBJ databases">
        <title>The genomes of Aspergillus section Nigri reveals drivers in fungal speciation.</title>
        <authorList>
            <consortium name="DOE Joint Genome Institute"/>
            <person name="Vesth T.C."/>
            <person name="Nybo J."/>
            <person name="Theobald S."/>
            <person name="Brandl J."/>
            <person name="Frisvad J.C."/>
            <person name="Nielsen K.F."/>
            <person name="Lyhne E.K."/>
            <person name="Kogle M.E."/>
            <person name="Kuo A."/>
            <person name="Riley R."/>
            <person name="Clum A."/>
            <person name="Nolan M."/>
            <person name="Lipzen A."/>
            <person name="Salamov A."/>
            <person name="Henrissat B."/>
            <person name="Wiebenga A."/>
            <person name="De vries R.P."/>
            <person name="Grigoriev I.V."/>
            <person name="Mortensen U.H."/>
            <person name="Andersen M.R."/>
            <person name="Baker S.E."/>
        </authorList>
    </citation>
    <scope>NUCLEOTIDE SEQUENCE [LARGE SCALE GENOMIC DNA]</scope>
    <source>
        <strain evidence="2 3">CBS 139.54b</strain>
    </source>
</reference>
<keyword evidence="3" id="KW-1185">Reference proteome</keyword>
<gene>
    <name evidence="2" type="ORF">BDQ94DRAFT_155544</name>
</gene>
<feature type="region of interest" description="Disordered" evidence="1">
    <location>
        <begin position="1"/>
        <end position="59"/>
    </location>
</feature>
<evidence type="ECO:0000313" key="2">
    <source>
        <dbReference type="EMBL" id="RDH26441.1"/>
    </source>
</evidence>
<feature type="compositionally biased region" description="Polar residues" evidence="1">
    <location>
        <begin position="13"/>
        <end position="30"/>
    </location>
</feature>
<dbReference type="AlphaFoldDB" id="A0A3F3PHL6"/>